<proteinExistence type="predicted"/>
<dbReference type="RefSeq" id="WP_091288588.1">
    <property type="nucleotide sequence ID" value="NZ_FNON01000002.1"/>
</dbReference>
<dbReference type="InterPro" id="IPR013783">
    <property type="entry name" value="Ig-like_fold"/>
</dbReference>
<dbReference type="AlphaFoldDB" id="A0A1H3A1G7"/>
<dbReference type="GO" id="GO:0005975">
    <property type="term" value="P:carbohydrate metabolic process"/>
    <property type="evidence" value="ECO:0007669"/>
    <property type="project" value="UniProtKB-ARBA"/>
</dbReference>
<organism evidence="2 3">
    <name type="scientific">Amycolatopsis xylanica</name>
    <dbReference type="NCBI Taxonomy" id="589385"/>
    <lineage>
        <taxon>Bacteria</taxon>
        <taxon>Bacillati</taxon>
        <taxon>Actinomycetota</taxon>
        <taxon>Actinomycetes</taxon>
        <taxon>Pseudonocardiales</taxon>
        <taxon>Pseudonocardiaceae</taxon>
        <taxon>Amycolatopsis</taxon>
    </lineage>
</organism>
<dbReference type="Proteomes" id="UP000199515">
    <property type="component" value="Unassembled WGS sequence"/>
</dbReference>
<sequence>MTRIAVLVLAAALVLAGEAGAAWSTSNTGSAYGKAGSLATPALTATANACNGANSNANLSWTTITGASAYEVYLDTKANMSSPQITSTTVTSLTNFPVENQKSYLAVRAKAGNWRGALSAVVSVC</sequence>
<evidence type="ECO:0000256" key="1">
    <source>
        <dbReference type="SAM" id="SignalP"/>
    </source>
</evidence>
<dbReference type="STRING" id="589385.SAMN05421504_102744"/>
<keyword evidence="3" id="KW-1185">Reference proteome</keyword>
<feature type="chain" id="PRO_5011742276" description="Fibronectin type-III domain-containing protein" evidence="1">
    <location>
        <begin position="22"/>
        <end position="125"/>
    </location>
</feature>
<keyword evidence="1" id="KW-0732">Signal</keyword>
<accession>A0A1H3A1G7</accession>
<evidence type="ECO:0000313" key="3">
    <source>
        <dbReference type="Proteomes" id="UP000199515"/>
    </source>
</evidence>
<evidence type="ECO:0000313" key="2">
    <source>
        <dbReference type="EMBL" id="SDX23068.1"/>
    </source>
</evidence>
<name>A0A1H3A1G7_9PSEU</name>
<dbReference type="EMBL" id="FNON01000002">
    <property type="protein sequence ID" value="SDX23068.1"/>
    <property type="molecule type" value="Genomic_DNA"/>
</dbReference>
<protein>
    <recommendedName>
        <fullName evidence="4">Fibronectin type-III domain-containing protein</fullName>
    </recommendedName>
</protein>
<feature type="signal peptide" evidence="1">
    <location>
        <begin position="1"/>
        <end position="21"/>
    </location>
</feature>
<reference evidence="2 3" key="1">
    <citation type="submission" date="2016-10" db="EMBL/GenBank/DDBJ databases">
        <authorList>
            <person name="de Groot N.N."/>
        </authorList>
    </citation>
    <scope>NUCLEOTIDE SEQUENCE [LARGE SCALE GENOMIC DNA]</scope>
    <source>
        <strain evidence="2 3">CPCC 202699</strain>
    </source>
</reference>
<gene>
    <name evidence="2" type="ORF">SAMN05421504_102744</name>
</gene>
<dbReference type="Gene3D" id="2.60.40.10">
    <property type="entry name" value="Immunoglobulins"/>
    <property type="match status" value="1"/>
</dbReference>
<evidence type="ECO:0008006" key="4">
    <source>
        <dbReference type="Google" id="ProtNLM"/>
    </source>
</evidence>